<accession>A0AAI8YSG9</accession>
<feature type="compositionally biased region" description="Polar residues" evidence="1">
    <location>
        <begin position="245"/>
        <end position="255"/>
    </location>
</feature>
<evidence type="ECO:0000313" key="2">
    <source>
        <dbReference type="EMBL" id="CAK3820542.1"/>
    </source>
</evidence>
<feature type="compositionally biased region" description="Polar residues" evidence="1">
    <location>
        <begin position="370"/>
        <end position="382"/>
    </location>
</feature>
<organism evidence="2 3">
    <name type="scientific">Lecanosticta acicola</name>
    <dbReference type="NCBI Taxonomy" id="111012"/>
    <lineage>
        <taxon>Eukaryota</taxon>
        <taxon>Fungi</taxon>
        <taxon>Dikarya</taxon>
        <taxon>Ascomycota</taxon>
        <taxon>Pezizomycotina</taxon>
        <taxon>Dothideomycetes</taxon>
        <taxon>Dothideomycetidae</taxon>
        <taxon>Mycosphaerellales</taxon>
        <taxon>Mycosphaerellaceae</taxon>
        <taxon>Lecanosticta</taxon>
    </lineage>
</organism>
<evidence type="ECO:0000313" key="3">
    <source>
        <dbReference type="Proteomes" id="UP001296104"/>
    </source>
</evidence>
<proteinExistence type="predicted"/>
<comment type="caution">
    <text evidence="2">The sequence shown here is derived from an EMBL/GenBank/DDBJ whole genome shotgun (WGS) entry which is preliminary data.</text>
</comment>
<protein>
    <submittedName>
        <fullName evidence="2">Uncharacterized protein</fullName>
    </submittedName>
</protein>
<name>A0AAI8YSG9_9PEZI</name>
<evidence type="ECO:0000256" key="1">
    <source>
        <dbReference type="SAM" id="MobiDB-lite"/>
    </source>
</evidence>
<keyword evidence="3" id="KW-1185">Reference proteome</keyword>
<dbReference type="Proteomes" id="UP001296104">
    <property type="component" value="Unassembled WGS sequence"/>
</dbReference>
<feature type="compositionally biased region" description="Basic and acidic residues" evidence="1">
    <location>
        <begin position="1"/>
        <end position="17"/>
    </location>
</feature>
<feature type="compositionally biased region" description="Polar residues" evidence="1">
    <location>
        <begin position="166"/>
        <end position="179"/>
    </location>
</feature>
<reference evidence="2" key="1">
    <citation type="submission" date="2023-11" db="EMBL/GenBank/DDBJ databases">
        <authorList>
            <person name="Alioto T."/>
            <person name="Alioto T."/>
            <person name="Gomez Garrido J."/>
        </authorList>
    </citation>
    <scope>NUCLEOTIDE SEQUENCE</scope>
</reference>
<gene>
    <name evidence="2" type="ORF">LECACI_7A001171</name>
</gene>
<feature type="compositionally biased region" description="Pro residues" evidence="1">
    <location>
        <begin position="353"/>
        <end position="363"/>
    </location>
</feature>
<dbReference type="EMBL" id="CAVMBE010000004">
    <property type="protein sequence ID" value="CAK3820542.1"/>
    <property type="molecule type" value="Genomic_DNA"/>
</dbReference>
<sequence length="570" mass="61975">MPSRKSDSSETKAESRRTSLRRLGSIASLQTLNPFNRRRSNNTATDSPASTSNLSLSSTAANAPSSNKTPPSSQKSIGPETVPEVPALPGESQAAARKASYICLPDDPIGGMPRSRTFSNLPIPIRKKQTSNSLVQSKSHARLPSALLPSTRVPSPHPSSRKHSITRLTTIDSNITTRESLARSDTEPLLDFSFDQPSTRRSTAFKENIPSSPTRPTAFHERKDSGYYYPQSNVSSRAYHEKPSFSYSRHPSQANLGFGHGHGPTASASTLSLTKYAELPEGAYKRLSQKYDSSPIYRSSKERAPTPGQPVQRWNSQPLLSSQSVSNNANPPLQRSNRSSFGEIKQTRLMSTMPPPTPPPPKTPLGSDMLGQSQPRRSSAASGNARLSLDKTPMQAAVRPPHPATRIVAEANKPNPNGSIHIAKPSAYWTGRFSSLNDKYRNGDLMRALNLDSSNSPTTWTSKADTDKMYTPAATESRMRRAVKYLYDECATEDARQSFLKWQKQLTAVMDNPELGKPVGGSGKNCALQMSLSESDEYGGSGSTPLSTGRKISFMDRLLGKKAKILGASG</sequence>
<feature type="compositionally biased region" description="Low complexity" evidence="1">
    <location>
        <begin position="47"/>
        <end position="66"/>
    </location>
</feature>
<feature type="compositionally biased region" description="Polar residues" evidence="1">
    <location>
        <begin position="312"/>
        <end position="340"/>
    </location>
</feature>
<feature type="region of interest" description="Disordered" evidence="1">
    <location>
        <begin position="1"/>
        <end position="267"/>
    </location>
</feature>
<feature type="region of interest" description="Disordered" evidence="1">
    <location>
        <begin position="295"/>
        <end position="400"/>
    </location>
</feature>
<dbReference type="AlphaFoldDB" id="A0AAI8YSG9"/>
<feature type="compositionally biased region" description="Polar residues" evidence="1">
    <location>
        <begin position="67"/>
        <end position="76"/>
    </location>
</feature>